<comment type="subcellular location">
    <subcellularLocation>
        <location evidence="1">Nucleus</location>
    </subcellularLocation>
</comment>
<dbReference type="EMBL" id="JADCNM010000005">
    <property type="protein sequence ID" value="KAG0482076.1"/>
    <property type="molecule type" value="Genomic_DNA"/>
</dbReference>
<accession>A0A835QTT3</accession>
<keyword evidence="11" id="KW-1185">Reference proteome</keyword>
<feature type="compositionally biased region" description="Polar residues" evidence="7">
    <location>
        <begin position="272"/>
        <end position="287"/>
    </location>
</feature>
<evidence type="ECO:0000256" key="2">
    <source>
        <dbReference type="ARBA" id="ARBA00008189"/>
    </source>
</evidence>
<evidence type="ECO:0000256" key="6">
    <source>
        <dbReference type="ARBA" id="ARBA00023242"/>
    </source>
</evidence>
<dbReference type="GO" id="GO:0043565">
    <property type="term" value="F:sequence-specific DNA binding"/>
    <property type="evidence" value="ECO:0007669"/>
    <property type="project" value="InterPro"/>
</dbReference>
<keyword evidence="6" id="KW-0539">Nucleus</keyword>
<dbReference type="Proteomes" id="UP000639772">
    <property type="component" value="Unassembled WGS sequence"/>
</dbReference>
<comment type="similarity">
    <text evidence="2">Belongs to the WRKY group II-a family.</text>
</comment>
<dbReference type="EMBL" id="JADCNL010000005">
    <property type="protein sequence ID" value="KAG0479526.1"/>
    <property type="molecule type" value="Genomic_DNA"/>
</dbReference>
<evidence type="ECO:0000256" key="3">
    <source>
        <dbReference type="ARBA" id="ARBA00023015"/>
    </source>
</evidence>
<dbReference type="GO" id="GO:0003700">
    <property type="term" value="F:DNA-binding transcription factor activity"/>
    <property type="evidence" value="ECO:0007669"/>
    <property type="project" value="InterPro"/>
</dbReference>
<dbReference type="Proteomes" id="UP000636800">
    <property type="component" value="Chromosome 5"/>
</dbReference>
<dbReference type="GO" id="GO:0051707">
    <property type="term" value="P:response to other organism"/>
    <property type="evidence" value="ECO:0007669"/>
    <property type="project" value="UniProtKB-ARBA"/>
</dbReference>
<evidence type="ECO:0000256" key="4">
    <source>
        <dbReference type="ARBA" id="ARBA00023125"/>
    </source>
</evidence>
<keyword evidence="4" id="KW-0238">DNA-binding</keyword>
<protein>
    <recommendedName>
        <fullName evidence="8">WRKY domain-containing protein</fullName>
    </recommendedName>
</protein>
<feature type="region of interest" description="Disordered" evidence="7">
    <location>
        <begin position="148"/>
        <end position="187"/>
    </location>
</feature>
<evidence type="ECO:0000313" key="10">
    <source>
        <dbReference type="EMBL" id="KAG0482076.1"/>
    </source>
</evidence>
<dbReference type="InterPro" id="IPR036576">
    <property type="entry name" value="WRKY_dom_sf"/>
</dbReference>
<dbReference type="InterPro" id="IPR003657">
    <property type="entry name" value="WRKY_dom"/>
</dbReference>
<keyword evidence="5" id="KW-0804">Transcription</keyword>
<dbReference type="GO" id="GO:0005634">
    <property type="term" value="C:nucleus"/>
    <property type="evidence" value="ECO:0007669"/>
    <property type="project" value="UniProtKB-SubCell"/>
</dbReference>
<evidence type="ECO:0000256" key="7">
    <source>
        <dbReference type="SAM" id="MobiDB-lite"/>
    </source>
</evidence>
<dbReference type="SMART" id="SM00774">
    <property type="entry name" value="WRKY"/>
    <property type="match status" value="1"/>
</dbReference>
<evidence type="ECO:0000259" key="8">
    <source>
        <dbReference type="PROSITE" id="PS50811"/>
    </source>
</evidence>
<keyword evidence="3" id="KW-0805">Transcription regulation</keyword>
<feature type="region of interest" description="Disordered" evidence="7">
    <location>
        <begin position="262"/>
        <end position="288"/>
    </location>
</feature>
<dbReference type="PANTHER" id="PTHR31429">
    <property type="entry name" value="WRKY TRANSCRIPTION FACTOR 36-RELATED"/>
    <property type="match status" value="1"/>
</dbReference>
<feature type="compositionally biased region" description="Basic and acidic residues" evidence="7">
    <location>
        <begin position="159"/>
        <end position="181"/>
    </location>
</feature>
<organism evidence="9 11">
    <name type="scientific">Vanilla planifolia</name>
    <name type="common">Vanilla</name>
    <dbReference type="NCBI Taxonomy" id="51239"/>
    <lineage>
        <taxon>Eukaryota</taxon>
        <taxon>Viridiplantae</taxon>
        <taxon>Streptophyta</taxon>
        <taxon>Embryophyta</taxon>
        <taxon>Tracheophyta</taxon>
        <taxon>Spermatophyta</taxon>
        <taxon>Magnoliopsida</taxon>
        <taxon>Liliopsida</taxon>
        <taxon>Asparagales</taxon>
        <taxon>Orchidaceae</taxon>
        <taxon>Vanilloideae</taxon>
        <taxon>Vanilleae</taxon>
        <taxon>Vanilla</taxon>
    </lineage>
</organism>
<evidence type="ECO:0000256" key="5">
    <source>
        <dbReference type="ARBA" id="ARBA00023163"/>
    </source>
</evidence>
<evidence type="ECO:0000256" key="1">
    <source>
        <dbReference type="ARBA" id="ARBA00004123"/>
    </source>
</evidence>
<evidence type="ECO:0000313" key="11">
    <source>
        <dbReference type="Proteomes" id="UP000636800"/>
    </source>
</evidence>
<dbReference type="Gene3D" id="2.20.25.80">
    <property type="entry name" value="WRKY domain"/>
    <property type="match status" value="1"/>
</dbReference>
<evidence type="ECO:0000313" key="12">
    <source>
        <dbReference type="Proteomes" id="UP000639772"/>
    </source>
</evidence>
<dbReference type="Pfam" id="PF03106">
    <property type="entry name" value="WRKY"/>
    <property type="match status" value="1"/>
</dbReference>
<sequence>MRSHAMSSIVNFDLALGLPSGIHIYSLPIENPSPPPQTFTSHLPVSAVYMEPEAWPGCSTALSLDISVGQTNLGVQSQIASGGILVNNASPIGRNSLGREQPSTMEEKINKLIEENRKLHETLSALSMAYTTLQNQLFDLTNSSPSAKVDVSVARKRKSESLESGHSHERGSHYDSSEDSHHKKRVDCKSGISKISVKTDPSDTSLVVKDGYQWRKYGQKVTRDNPSPRAYFRCSYAPTCPVKKKVQRSIEDRWMLVATYEGEHNHSPPLQGETSGRPNHGGSSMTSPVVEHTEERWEADALKACREIGSPDLQKLVIEQMAASLVKDPNFTASLANAISRRIFEHPPSRN</sequence>
<evidence type="ECO:0000313" key="9">
    <source>
        <dbReference type="EMBL" id="KAG0479526.1"/>
    </source>
</evidence>
<proteinExistence type="inferred from homology"/>
<gene>
    <name evidence="10" type="ORF">HPP92_010160</name>
    <name evidence="9" type="ORF">HPP92_010384</name>
</gene>
<dbReference type="OrthoDB" id="1879341at2759"/>
<comment type="caution">
    <text evidence="9">The sequence shown here is derived from an EMBL/GenBank/DDBJ whole genome shotgun (WGS) entry which is preliminary data.</text>
</comment>
<dbReference type="AlphaFoldDB" id="A0A835QTT3"/>
<dbReference type="PANTHER" id="PTHR31429:SF3">
    <property type="entry name" value="WRKY TRANSCRIPTION FACTOR 40-RELATED"/>
    <property type="match status" value="1"/>
</dbReference>
<name>A0A835QTT3_VANPL</name>
<reference evidence="11 12" key="1">
    <citation type="journal article" date="2020" name="Nat. Food">
        <title>A phased Vanilla planifolia genome enables genetic improvement of flavour and production.</title>
        <authorList>
            <person name="Hasing T."/>
            <person name="Tang H."/>
            <person name="Brym M."/>
            <person name="Khazi F."/>
            <person name="Huang T."/>
            <person name="Chambers A.H."/>
        </authorList>
    </citation>
    <scope>NUCLEOTIDE SEQUENCE [LARGE SCALE GENOMIC DNA]</scope>
    <source>
        <tissue evidence="9">Leaf</tissue>
    </source>
</reference>
<dbReference type="SUPFAM" id="SSF118290">
    <property type="entry name" value="WRKY DNA-binding domain"/>
    <property type="match status" value="1"/>
</dbReference>
<dbReference type="PROSITE" id="PS50811">
    <property type="entry name" value="WRKY"/>
    <property type="match status" value="1"/>
</dbReference>
<dbReference type="FunFam" id="2.20.25.80:FF:000008">
    <property type="entry name" value="WRKY transcription factor 40"/>
    <property type="match status" value="1"/>
</dbReference>
<dbReference type="InterPro" id="IPR044810">
    <property type="entry name" value="WRKY_plant"/>
</dbReference>
<feature type="domain" description="WRKY" evidence="8">
    <location>
        <begin position="203"/>
        <end position="269"/>
    </location>
</feature>